<keyword evidence="1" id="KW-0812">Transmembrane</keyword>
<evidence type="ECO:0000256" key="1">
    <source>
        <dbReference type="SAM" id="Phobius"/>
    </source>
</evidence>
<organism evidence="2 3">
    <name type="scientific">Geobacillus thermodenitrificans (strain NG80-2)</name>
    <dbReference type="NCBI Taxonomy" id="420246"/>
    <lineage>
        <taxon>Bacteria</taxon>
        <taxon>Bacillati</taxon>
        <taxon>Bacillota</taxon>
        <taxon>Bacilli</taxon>
        <taxon>Bacillales</taxon>
        <taxon>Anoxybacillaceae</taxon>
        <taxon>Geobacillus</taxon>
    </lineage>
</organism>
<gene>
    <name evidence="2" type="ordered locus">GTNG_3143</name>
</gene>
<dbReference type="AlphaFoldDB" id="A4IT34"/>
<feature type="transmembrane region" description="Helical" evidence="1">
    <location>
        <begin position="26"/>
        <end position="45"/>
    </location>
</feature>
<dbReference type="EMBL" id="CP000557">
    <property type="protein sequence ID" value="ABO68488.1"/>
    <property type="molecule type" value="Genomic_DNA"/>
</dbReference>
<sequence>MMRSDKALKEKIIRDGKKLAYPKWKAFFDGVFLLGVFLLVAKLLIIALNRLVGLDIILPEGLPKIMSNILPLALLIIGRIGSDQLKNKYID</sequence>
<dbReference type="Proteomes" id="UP000001578">
    <property type="component" value="Chromosome"/>
</dbReference>
<proteinExistence type="predicted"/>
<feature type="transmembrane region" description="Helical" evidence="1">
    <location>
        <begin position="65"/>
        <end position="82"/>
    </location>
</feature>
<name>A4IT34_GEOTN</name>
<reference evidence="2 3" key="1">
    <citation type="journal article" date="2007" name="Proc. Natl. Acad. Sci. U.S.A.">
        <title>Genome and proteome of long-chain alkane degrading Geobacillus thermodenitrificans NG80-2 isolated from a deep-subsurface oil reservoir.</title>
        <authorList>
            <person name="Feng L."/>
            <person name="Wang W."/>
            <person name="Cheng J."/>
            <person name="Ren Y."/>
            <person name="Zhao G."/>
            <person name="Gao C."/>
            <person name="Tang Y."/>
            <person name="Liu X."/>
            <person name="Han W."/>
            <person name="Peng X."/>
            <person name="Liu R."/>
            <person name="Wang L."/>
        </authorList>
    </citation>
    <scope>NUCLEOTIDE SEQUENCE [LARGE SCALE GENOMIC DNA]</scope>
    <source>
        <strain evidence="2 3">NG80-2</strain>
    </source>
</reference>
<evidence type="ECO:0000313" key="2">
    <source>
        <dbReference type="EMBL" id="ABO68488.1"/>
    </source>
</evidence>
<keyword evidence="1" id="KW-1133">Transmembrane helix</keyword>
<dbReference type="HOGENOM" id="CLU_066192_2_10_9"/>
<dbReference type="KEGG" id="gtn:GTNG_3143"/>
<dbReference type="eggNOG" id="COG1476">
    <property type="taxonomic scope" value="Bacteria"/>
</dbReference>
<protein>
    <submittedName>
        <fullName evidence="2">Uncharacterized protein</fullName>
    </submittedName>
</protein>
<accession>A4IT34</accession>
<evidence type="ECO:0000313" key="3">
    <source>
        <dbReference type="Proteomes" id="UP000001578"/>
    </source>
</evidence>
<keyword evidence="1" id="KW-0472">Membrane</keyword>